<dbReference type="AlphaFoldDB" id="A0A1H9F070"/>
<sequence>MTNQIAFKAEKKITQDDLAKKAKKRELFSNFGPLFGFIGIILLFSILTGGKIVQPKNLSLMLSQVFVLMTCCSGVFLIMTVGGLDFSQGSVLGLSSIIFCWVSMYSIPLAVIASVAAGALMGAFNGFFHVKFKIASFIVTMCSQYFFRGLCKYITTAGPVPASYNVLSLDQTWFKFLLMGIVLIVVFVIWHFTRVGPDLRAIGAGETAARFSGCRPDLKKFLVYVSAGAITGFASFINVVHVGAITGTAGRQLETQILIALVLGGMPISGGAKARFSNIILGTLTYCVLEKSLPMVFPVAATQQLVKGIIFLIVVALTIDHESLKVIK</sequence>
<dbReference type="PANTHER" id="PTHR32196:SF71">
    <property type="entry name" value="AUTOINDUCER 2 IMPORT SYSTEM PERMEASE PROTEIN LSRD"/>
    <property type="match status" value="1"/>
</dbReference>
<dbReference type="Proteomes" id="UP000182360">
    <property type="component" value="Unassembled WGS sequence"/>
</dbReference>
<evidence type="ECO:0000256" key="1">
    <source>
        <dbReference type="ARBA" id="ARBA00004651"/>
    </source>
</evidence>
<evidence type="ECO:0000256" key="9">
    <source>
        <dbReference type="ARBA" id="ARBA00025439"/>
    </source>
</evidence>
<dbReference type="EMBL" id="FOFU01000003">
    <property type="protein sequence ID" value="SEQ31257.1"/>
    <property type="molecule type" value="Genomic_DNA"/>
</dbReference>
<feature type="transmembrane region" description="Helical" evidence="11">
    <location>
        <begin position="173"/>
        <end position="192"/>
    </location>
</feature>
<evidence type="ECO:0000256" key="10">
    <source>
        <dbReference type="ARBA" id="ARBA00039381"/>
    </source>
</evidence>
<keyword evidence="5" id="KW-0997">Cell inner membrane</keyword>
<proteinExistence type="predicted"/>
<feature type="transmembrane region" description="Helical" evidence="11">
    <location>
        <begin position="257"/>
        <end position="276"/>
    </location>
</feature>
<gene>
    <name evidence="12" type="ORF">SAMN04487977_103343</name>
</gene>
<dbReference type="GO" id="GO:0022857">
    <property type="term" value="F:transmembrane transporter activity"/>
    <property type="evidence" value="ECO:0007669"/>
    <property type="project" value="InterPro"/>
</dbReference>
<accession>A0A1H9F070</accession>
<evidence type="ECO:0000313" key="12">
    <source>
        <dbReference type="EMBL" id="SEQ31257.1"/>
    </source>
</evidence>
<dbReference type="OrthoDB" id="368246at2"/>
<feature type="transmembrane region" description="Helical" evidence="11">
    <location>
        <begin position="34"/>
        <end position="53"/>
    </location>
</feature>
<comment type="subunit">
    <text evidence="2">The complex is composed of two ATP-binding proteins (LsrA), two transmembrane proteins (LsrC and LsrD) and a solute-binding protein (LsrB).</text>
</comment>
<evidence type="ECO:0000256" key="6">
    <source>
        <dbReference type="ARBA" id="ARBA00022692"/>
    </source>
</evidence>
<keyword evidence="3" id="KW-0813">Transport</keyword>
<evidence type="ECO:0000256" key="8">
    <source>
        <dbReference type="ARBA" id="ARBA00023136"/>
    </source>
</evidence>
<keyword evidence="7 11" id="KW-1133">Transmembrane helix</keyword>
<feature type="transmembrane region" description="Helical" evidence="11">
    <location>
        <begin position="296"/>
        <end position="319"/>
    </location>
</feature>
<evidence type="ECO:0000313" key="13">
    <source>
        <dbReference type="Proteomes" id="UP000182360"/>
    </source>
</evidence>
<evidence type="ECO:0000256" key="7">
    <source>
        <dbReference type="ARBA" id="ARBA00022989"/>
    </source>
</evidence>
<reference evidence="12 13" key="1">
    <citation type="submission" date="2016-10" db="EMBL/GenBank/DDBJ databases">
        <authorList>
            <person name="de Groot N.N."/>
        </authorList>
    </citation>
    <scope>NUCLEOTIDE SEQUENCE [LARGE SCALE GENOMIC DNA]</scope>
    <source>
        <strain evidence="12 13">B25</strain>
    </source>
</reference>
<comment type="subcellular location">
    <subcellularLocation>
        <location evidence="1">Cell membrane</location>
        <topology evidence="1">Multi-pass membrane protein</topology>
    </subcellularLocation>
</comment>
<keyword evidence="4" id="KW-1003">Cell membrane</keyword>
<keyword evidence="8 11" id="KW-0472">Membrane</keyword>
<dbReference type="Pfam" id="PF02653">
    <property type="entry name" value="BPD_transp_2"/>
    <property type="match status" value="1"/>
</dbReference>
<dbReference type="PANTHER" id="PTHR32196">
    <property type="entry name" value="ABC TRANSPORTER PERMEASE PROTEIN YPHD-RELATED-RELATED"/>
    <property type="match status" value="1"/>
</dbReference>
<comment type="function">
    <text evidence="9">Part of the ABC transporter complex LsrABCD involved in autoinducer 2 (AI-2) import. Probably responsible for the translocation of the substrate across the membrane.</text>
</comment>
<evidence type="ECO:0000256" key="4">
    <source>
        <dbReference type="ARBA" id="ARBA00022475"/>
    </source>
</evidence>
<keyword evidence="6 11" id="KW-0812">Transmembrane</keyword>
<name>A0A1H9F070_9SPIR</name>
<evidence type="ECO:0000256" key="5">
    <source>
        <dbReference type="ARBA" id="ARBA00022519"/>
    </source>
</evidence>
<evidence type="ECO:0000256" key="3">
    <source>
        <dbReference type="ARBA" id="ARBA00022448"/>
    </source>
</evidence>
<keyword evidence="13" id="KW-1185">Reference proteome</keyword>
<feature type="transmembrane region" description="Helical" evidence="11">
    <location>
        <begin position="96"/>
        <end position="124"/>
    </location>
</feature>
<evidence type="ECO:0000256" key="11">
    <source>
        <dbReference type="SAM" id="Phobius"/>
    </source>
</evidence>
<dbReference type="InterPro" id="IPR001851">
    <property type="entry name" value="ABC_transp_permease"/>
</dbReference>
<feature type="transmembrane region" description="Helical" evidence="11">
    <location>
        <begin position="65"/>
        <end position="84"/>
    </location>
</feature>
<dbReference type="RefSeq" id="WP_074642672.1">
    <property type="nucleotide sequence ID" value="NZ_AP025286.1"/>
</dbReference>
<dbReference type="GO" id="GO:0005886">
    <property type="term" value="C:plasma membrane"/>
    <property type="evidence" value="ECO:0007669"/>
    <property type="project" value="UniProtKB-SubCell"/>
</dbReference>
<feature type="transmembrane region" description="Helical" evidence="11">
    <location>
        <begin position="221"/>
        <end position="245"/>
    </location>
</feature>
<organism evidence="12 13">
    <name type="scientific">Treponema bryantii</name>
    <dbReference type="NCBI Taxonomy" id="163"/>
    <lineage>
        <taxon>Bacteria</taxon>
        <taxon>Pseudomonadati</taxon>
        <taxon>Spirochaetota</taxon>
        <taxon>Spirochaetia</taxon>
        <taxon>Spirochaetales</taxon>
        <taxon>Treponemataceae</taxon>
        <taxon>Treponema</taxon>
    </lineage>
</organism>
<protein>
    <recommendedName>
        <fullName evidence="10">Autoinducer 2 import system permease protein LsrD</fullName>
    </recommendedName>
</protein>
<evidence type="ECO:0000256" key="2">
    <source>
        <dbReference type="ARBA" id="ARBA00011262"/>
    </source>
</evidence>
<dbReference type="CDD" id="cd06579">
    <property type="entry name" value="TM_PBP1_transp_AraH_like"/>
    <property type="match status" value="1"/>
</dbReference>